<dbReference type="HOGENOM" id="CLU_059964_1_0_1"/>
<protein>
    <recommendedName>
        <fullName evidence="4">HpcH/HpaI aldolase/citrate lyase domain-containing protein</fullName>
    </recommendedName>
</protein>
<dbReference type="Proteomes" id="UP000053029">
    <property type="component" value="Unassembled WGS sequence"/>
</dbReference>
<feature type="domain" description="HpcH/HpaI aldolase/citrate lyase" evidence="4">
    <location>
        <begin position="41"/>
        <end position="266"/>
    </location>
</feature>
<accession>A0A0D2F3A3</accession>
<dbReference type="VEuPathDB" id="FungiDB:Z517_04150"/>
<dbReference type="EMBL" id="KN846971">
    <property type="protein sequence ID" value="KIW81127.1"/>
    <property type="molecule type" value="Genomic_DNA"/>
</dbReference>
<dbReference type="OrthoDB" id="1621678at2759"/>
<keyword evidence="3" id="KW-0456">Lyase</keyword>
<dbReference type="InterPro" id="IPR050251">
    <property type="entry name" value="HpcH-HpaI_aldolase"/>
</dbReference>
<keyword evidence="6" id="KW-1185">Reference proteome</keyword>
<evidence type="ECO:0000313" key="5">
    <source>
        <dbReference type="EMBL" id="KIW81127.1"/>
    </source>
</evidence>
<name>A0A0D2F3A3_9EURO</name>
<dbReference type="GO" id="GO:0005737">
    <property type="term" value="C:cytoplasm"/>
    <property type="evidence" value="ECO:0007669"/>
    <property type="project" value="TreeGrafter"/>
</dbReference>
<sequence length="288" mass="30304">MASYGIPSGTSQDSSASPKTFVQKIKSQDGPLVGTVLTIPSPIIAQLAGQADGDFVMIDMEHAPLTMDVVTQMVHAYVQVSRGTRFPIIRIPSHGVEYVKWGLDSGAAGIIIPMVNNVAEMKAILDRALYPPAGRRSFGPLYAPFGHPDGPHGGMGGYFERAKRGDIAILPIIESREGLENVEEILALEGVSGCFIGPADLRLSLGLTAAVDGPEPEFLNALKRICAAGKKLGKVVGCMGMGEDHARKRAAEGMDFLLSTFDYGSIVSGLANDIAAARQGARSAGAKL</sequence>
<evidence type="ECO:0000313" key="6">
    <source>
        <dbReference type="Proteomes" id="UP000053029"/>
    </source>
</evidence>
<evidence type="ECO:0000256" key="2">
    <source>
        <dbReference type="ARBA" id="ARBA00022723"/>
    </source>
</evidence>
<dbReference type="InterPro" id="IPR005000">
    <property type="entry name" value="Aldolase/citrate-lyase_domain"/>
</dbReference>
<dbReference type="Gene3D" id="3.20.20.60">
    <property type="entry name" value="Phosphoenolpyruvate-binding domains"/>
    <property type="match status" value="1"/>
</dbReference>
<dbReference type="STRING" id="1442368.A0A0D2F3A3"/>
<dbReference type="AlphaFoldDB" id="A0A0D2F3A3"/>
<evidence type="ECO:0000256" key="3">
    <source>
        <dbReference type="ARBA" id="ARBA00023239"/>
    </source>
</evidence>
<evidence type="ECO:0000259" key="4">
    <source>
        <dbReference type="Pfam" id="PF03328"/>
    </source>
</evidence>
<comment type="similarity">
    <text evidence="1">Belongs to the HpcH/HpaI aldolase family.</text>
</comment>
<dbReference type="GO" id="GO:0046872">
    <property type="term" value="F:metal ion binding"/>
    <property type="evidence" value="ECO:0007669"/>
    <property type="project" value="UniProtKB-KW"/>
</dbReference>
<dbReference type="RefSeq" id="XP_013284935.1">
    <property type="nucleotide sequence ID" value="XM_013429481.1"/>
</dbReference>
<proteinExistence type="inferred from homology"/>
<dbReference type="PANTHER" id="PTHR30502:SF0">
    <property type="entry name" value="PHOSPHOENOLPYRUVATE CARBOXYLASE FAMILY PROTEIN"/>
    <property type="match status" value="1"/>
</dbReference>
<dbReference type="SUPFAM" id="SSF51621">
    <property type="entry name" value="Phosphoenolpyruvate/pyruvate domain"/>
    <property type="match status" value="1"/>
</dbReference>
<dbReference type="InterPro" id="IPR040442">
    <property type="entry name" value="Pyrv_kinase-like_dom_sf"/>
</dbReference>
<evidence type="ECO:0000256" key="1">
    <source>
        <dbReference type="ARBA" id="ARBA00005568"/>
    </source>
</evidence>
<dbReference type="InterPro" id="IPR015813">
    <property type="entry name" value="Pyrv/PenolPyrv_kinase-like_dom"/>
</dbReference>
<organism evidence="5 6">
    <name type="scientific">Fonsecaea pedrosoi CBS 271.37</name>
    <dbReference type="NCBI Taxonomy" id="1442368"/>
    <lineage>
        <taxon>Eukaryota</taxon>
        <taxon>Fungi</taxon>
        <taxon>Dikarya</taxon>
        <taxon>Ascomycota</taxon>
        <taxon>Pezizomycotina</taxon>
        <taxon>Eurotiomycetes</taxon>
        <taxon>Chaetothyriomycetidae</taxon>
        <taxon>Chaetothyriales</taxon>
        <taxon>Herpotrichiellaceae</taxon>
        <taxon>Fonsecaea</taxon>
    </lineage>
</organism>
<gene>
    <name evidence="5" type="ORF">Z517_04150</name>
</gene>
<dbReference type="PANTHER" id="PTHR30502">
    <property type="entry name" value="2-KETO-3-DEOXY-L-RHAMNONATE ALDOLASE"/>
    <property type="match status" value="1"/>
</dbReference>
<keyword evidence="2" id="KW-0479">Metal-binding</keyword>
<dbReference type="GO" id="GO:0016832">
    <property type="term" value="F:aldehyde-lyase activity"/>
    <property type="evidence" value="ECO:0007669"/>
    <property type="project" value="TreeGrafter"/>
</dbReference>
<dbReference type="GeneID" id="25303640"/>
<dbReference type="Pfam" id="PF03328">
    <property type="entry name" value="HpcH_HpaI"/>
    <property type="match status" value="1"/>
</dbReference>
<reference evidence="5 6" key="1">
    <citation type="submission" date="2015-01" db="EMBL/GenBank/DDBJ databases">
        <title>The Genome Sequence of Fonsecaea pedrosoi CBS 271.37.</title>
        <authorList>
            <consortium name="The Broad Institute Genomics Platform"/>
            <person name="Cuomo C."/>
            <person name="de Hoog S."/>
            <person name="Gorbushina A."/>
            <person name="Stielow B."/>
            <person name="Teixiera M."/>
            <person name="Abouelleil A."/>
            <person name="Chapman S.B."/>
            <person name="Priest M."/>
            <person name="Young S.K."/>
            <person name="Wortman J."/>
            <person name="Nusbaum C."/>
            <person name="Birren B."/>
        </authorList>
    </citation>
    <scope>NUCLEOTIDE SEQUENCE [LARGE SCALE GENOMIC DNA]</scope>
    <source>
        <strain evidence="5 6">CBS 271.37</strain>
    </source>
</reference>